<evidence type="ECO:0000256" key="15">
    <source>
        <dbReference type="PIRSR" id="PIRSR605511-2"/>
    </source>
</evidence>
<keyword evidence="10 15" id="KW-0479">Metal-binding</keyword>
<dbReference type="GO" id="GO:0019853">
    <property type="term" value="P:L-ascorbic acid biosynthetic process"/>
    <property type="evidence" value="ECO:0007669"/>
    <property type="project" value="TreeGrafter"/>
</dbReference>
<comment type="caution">
    <text evidence="17">The sequence shown here is derived from an EMBL/GenBank/DDBJ whole genome shotgun (WGS) entry which is preliminary data.</text>
</comment>
<keyword evidence="18" id="KW-1185">Reference proteome</keyword>
<evidence type="ECO:0000256" key="3">
    <source>
        <dbReference type="ARBA" id="ARBA00001936"/>
    </source>
</evidence>
<accession>A0AAV8VXU6</accession>
<evidence type="ECO:0000313" key="17">
    <source>
        <dbReference type="EMBL" id="KAJ8918476.1"/>
    </source>
</evidence>
<dbReference type="InterPro" id="IPR011042">
    <property type="entry name" value="6-blade_b-propeller_TolB-like"/>
</dbReference>
<name>A0AAV8VXU6_9CUCU</name>
<gene>
    <name evidence="17" type="ORF">NQ315_008173</name>
</gene>
<dbReference type="PANTHER" id="PTHR10907">
    <property type="entry name" value="REGUCALCIN"/>
    <property type="match status" value="1"/>
</dbReference>
<comment type="cofactor">
    <cofactor evidence="3">
        <name>Mn(2+)</name>
        <dbReference type="ChEBI" id="CHEBI:29035"/>
    </cofactor>
</comment>
<dbReference type="GO" id="GO:0004341">
    <property type="term" value="F:gluconolactonase activity"/>
    <property type="evidence" value="ECO:0007669"/>
    <property type="project" value="UniProtKB-EC"/>
</dbReference>
<sequence>MAPKIEKLNIGPLSLGEGPHWDVKTQSLYFVDFFERNINKYAPSTKKHTKAQIDNKSSIIIPVEGSEDQFVISSGRELVLISWDGKSDKVTMLKKLYEVDEGTENIFNDGKCDPTGRLWTGTMGPSGEDIEDIPEGRGSFYSFANGKITKHLSGIGISNGIAIDTNRNKFYYNDSYKGTLDEFDFDITKGTITNRKPLYTLFEKYSGNLELLDGMTIDTDGNLWAAVFNQSRVIKVDPRKPGAIADVIEFPTKQVTSVTFGGPNLVELYVTTGSVPLKGATPAPGDGDIYRVTEINAKGEGPHWDSKTQSLYFVDLIERNINKYVPSTKQHTKAQIDNNVSIIIPVKGSDDQFVISYGRELALISWDGKSDRVTILKKLAEVDEGTVNVFNDGKCDPTGRLWTGTMGSAVKDENIPEGKGSFYSLTNGKISKHLTGIGISNGIAIDTKTNKFYYNDSYKGSIDEFDFDITKGTITNRRPLYTLFEKYDGNLEVLDGMTIDTNGNLWAAVFNQSRVIKVDPRKPQTIADFVEIPTKQITSVTFGGPNLDELFVTTGRLPIKGVTPSAPGDGAVYRVTGINAKGLPGERIVL</sequence>
<evidence type="ECO:0000256" key="8">
    <source>
        <dbReference type="ARBA" id="ARBA00016808"/>
    </source>
</evidence>
<comment type="cofactor">
    <cofactor evidence="2">
        <name>Ca(2+)</name>
        <dbReference type="ChEBI" id="CHEBI:29108"/>
    </cofactor>
</comment>
<dbReference type="InterPro" id="IPR005511">
    <property type="entry name" value="SMP-30"/>
</dbReference>
<evidence type="ECO:0000256" key="11">
    <source>
        <dbReference type="ARBA" id="ARBA00022801"/>
    </source>
</evidence>
<feature type="domain" description="SMP-30/Gluconolactonase/LRE-like region" evidence="16">
    <location>
        <begin position="299"/>
        <end position="555"/>
    </location>
</feature>
<comment type="cofactor">
    <cofactor evidence="15">
        <name>Zn(2+)</name>
        <dbReference type="ChEBI" id="CHEBI:29105"/>
    </cofactor>
    <text evidence="15">Binds 1 divalent metal cation per subunit.</text>
</comment>
<feature type="domain" description="SMP-30/Gluconolactonase/LRE-like region" evidence="16">
    <location>
        <begin position="15"/>
        <end position="273"/>
    </location>
</feature>
<evidence type="ECO:0000256" key="2">
    <source>
        <dbReference type="ARBA" id="ARBA00001913"/>
    </source>
</evidence>
<comment type="cofactor">
    <cofactor evidence="4">
        <name>Mg(2+)</name>
        <dbReference type="ChEBI" id="CHEBI:18420"/>
    </cofactor>
</comment>
<reference evidence="17 18" key="1">
    <citation type="journal article" date="2023" name="Insect Mol. Biol.">
        <title>Genome sequencing provides insights into the evolution of gene families encoding plant cell wall-degrading enzymes in longhorned beetles.</title>
        <authorList>
            <person name="Shin N.R."/>
            <person name="Okamura Y."/>
            <person name="Kirsch R."/>
            <person name="Pauchet Y."/>
        </authorList>
    </citation>
    <scope>NUCLEOTIDE SEQUENCE [LARGE SCALE GENOMIC DNA]</scope>
    <source>
        <strain evidence="17">EAD_L_NR</strain>
    </source>
</reference>
<dbReference type="InterPro" id="IPR013658">
    <property type="entry name" value="SGL"/>
</dbReference>
<feature type="binding site" evidence="15">
    <location>
        <position position="300"/>
    </location>
    <ligand>
        <name>a divalent metal cation</name>
        <dbReference type="ChEBI" id="CHEBI:60240"/>
    </ligand>
</feature>
<evidence type="ECO:0000256" key="9">
    <source>
        <dbReference type="ARBA" id="ARBA00022490"/>
    </source>
</evidence>
<dbReference type="Gene3D" id="2.120.10.30">
    <property type="entry name" value="TolB, C-terminal domain"/>
    <property type="match status" value="2"/>
</dbReference>
<evidence type="ECO:0000256" key="10">
    <source>
        <dbReference type="ARBA" id="ARBA00022723"/>
    </source>
</evidence>
<dbReference type="Pfam" id="PF08450">
    <property type="entry name" value="SGL"/>
    <property type="match status" value="2"/>
</dbReference>
<keyword evidence="15" id="KW-0862">Zinc</keyword>
<feature type="binding site" evidence="15">
    <location>
        <position position="391"/>
    </location>
    <ligand>
        <name>substrate</name>
    </ligand>
</feature>
<dbReference type="PANTHER" id="PTHR10907:SF66">
    <property type="entry name" value="MIP34848P1-RELATED"/>
    <property type="match status" value="1"/>
</dbReference>
<dbReference type="FunFam" id="2.120.10.30:FF:000027">
    <property type="entry name" value="Regucalcin homologue"/>
    <property type="match status" value="1"/>
</dbReference>
<organism evidence="17 18">
    <name type="scientific">Exocentrus adspersus</name>
    <dbReference type="NCBI Taxonomy" id="1586481"/>
    <lineage>
        <taxon>Eukaryota</taxon>
        <taxon>Metazoa</taxon>
        <taxon>Ecdysozoa</taxon>
        <taxon>Arthropoda</taxon>
        <taxon>Hexapoda</taxon>
        <taxon>Insecta</taxon>
        <taxon>Pterygota</taxon>
        <taxon>Neoptera</taxon>
        <taxon>Endopterygota</taxon>
        <taxon>Coleoptera</taxon>
        <taxon>Polyphaga</taxon>
        <taxon>Cucujiformia</taxon>
        <taxon>Chrysomeloidea</taxon>
        <taxon>Cerambycidae</taxon>
        <taxon>Lamiinae</taxon>
        <taxon>Acanthocinini</taxon>
        <taxon>Exocentrus</taxon>
    </lineage>
</organism>
<comment type="subcellular location">
    <subcellularLocation>
        <location evidence="5">Cytoplasm</location>
    </subcellularLocation>
</comment>
<evidence type="ECO:0000256" key="1">
    <source>
        <dbReference type="ARBA" id="ARBA00001589"/>
    </source>
</evidence>
<keyword evidence="9" id="KW-0963">Cytoplasm</keyword>
<evidence type="ECO:0000256" key="14">
    <source>
        <dbReference type="PIRSR" id="PIRSR605511-1"/>
    </source>
</evidence>
<dbReference type="EMBL" id="JANEYG010000026">
    <property type="protein sequence ID" value="KAJ8918476.1"/>
    <property type="molecule type" value="Genomic_DNA"/>
</dbReference>
<comment type="similarity">
    <text evidence="6">Belongs to the SMP-30/CGR1 family.</text>
</comment>
<feature type="binding site" evidence="15">
    <location>
        <position position="441"/>
    </location>
    <ligand>
        <name>a divalent metal cation</name>
        <dbReference type="ChEBI" id="CHEBI:60240"/>
    </ligand>
</feature>
<feature type="binding site" evidence="15">
    <location>
        <position position="495"/>
    </location>
    <ligand>
        <name>a divalent metal cation</name>
        <dbReference type="ChEBI" id="CHEBI:60240"/>
    </ligand>
</feature>
<dbReference type="Proteomes" id="UP001159042">
    <property type="component" value="Unassembled WGS sequence"/>
</dbReference>
<dbReference type="EC" id="3.1.1.17" evidence="7"/>
<feature type="active site" description="Proton donor/acceptor" evidence="14">
    <location>
        <position position="495"/>
    </location>
</feature>
<evidence type="ECO:0000256" key="6">
    <source>
        <dbReference type="ARBA" id="ARBA00008853"/>
    </source>
</evidence>
<evidence type="ECO:0000256" key="4">
    <source>
        <dbReference type="ARBA" id="ARBA00001946"/>
    </source>
</evidence>
<dbReference type="GO" id="GO:0005509">
    <property type="term" value="F:calcium ion binding"/>
    <property type="evidence" value="ECO:0007669"/>
    <property type="project" value="TreeGrafter"/>
</dbReference>
<keyword evidence="11" id="KW-0378">Hydrolase</keyword>
<comment type="catalytic activity">
    <reaction evidence="1">
        <text>D-glucono-1,5-lactone + H2O = D-gluconate + H(+)</text>
        <dbReference type="Rhea" id="RHEA:10440"/>
        <dbReference type="ChEBI" id="CHEBI:15377"/>
        <dbReference type="ChEBI" id="CHEBI:15378"/>
        <dbReference type="ChEBI" id="CHEBI:16217"/>
        <dbReference type="ChEBI" id="CHEBI:18391"/>
        <dbReference type="EC" id="3.1.1.17"/>
    </reaction>
</comment>
<protein>
    <recommendedName>
        <fullName evidence="8">Regucalcin</fullName>
        <ecNumber evidence="7">3.1.1.17</ecNumber>
    </recommendedName>
    <alternativeName>
        <fullName evidence="13">Gluconolactonase</fullName>
    </alternativeName>
</protein>
<proteinExistence type="inferred from homology"/>
<evidence type="ECO:0000313" key="18">
    <source>
        <dbReference type="Proteomes" id="UP001159042"/>
    </source>
</evidence>
<dbReference type="AlphaFoldDB" id="A0AAV8VXU6"/>
<evidence type="ECO:0000256" key="13">
    <source>
        <dbReference type="ARBA" id="ARBA00032464"/>
    </source>
</evidence>
<keyword evidence="12" id="KW-0106">Calcium</keyword>
<dbReference type="GO" id="GO:0005737">
    <property type="term" value="C:cytoplasm"/>
    <property type="evidence" value="ECO:0007669"/>
    <property type="project" value="UniProtKB-SubCell"/>
</dbReference>
<evidence type="ECO:0000259" key="16">
    <source>
        <dbReference type="Pfam" id="PF08450"/>
    </source>
</evidence>
<dbReference type="SUPFAM" id="SSF63829">
    <property type="entry name" value="Calcium-dependent phosphotriesterase"/>
    <property type="match status" value="2"/>
</dbReference>
<evidence type="ECO:0000256" key="5">
    <source>
        <dbReference type="ARBA" id="ARBA00004496"/>
    </source>
</evidence>
<dbReference type="PRINTS" id="PR01790">
    <property type="entry name" value="SMP30FAMILY"/>
</dbReference>
<evidence type="ECO:0000256" key="12">
    <source>
        <dbReference type="ARBA" id="ARBA00022837"/>
    </source>
</evidence>
<evidence type="ECO:0000256" key="7">
    <source>
        <dbReference type="ARBA" id="ARBA00013227"/>
    </source>
</evidence>